<accession>A0A8I1DES2</accession>
<gene>
    <name evidence="1" type="ORF">I8U20_01730</name>
</gene>
<protein>
    <submittedName>
        <fullName evidence="1">Uncharacterized protein</fullName>
    </submittedName>
</protein>
<dbReference type="RefSeq" id="WP_181729195.1">
    <property type="nucleotide sequence ID" value="NZ_JACEIR010000001.1"/>
</dbReference>
<keyword evidence="2" id="KW-1185">Reference proteome</keyword>
<evidence type="ECO:0000313" key="1">
    <source>
        <dbReference type="EMBL" id="MBH8594046.1"/>
    </source>
</evidence>
<comment type="caution">
    <text evidence="1">The sequence shown here is derived from an EMBL/GenBank/DDBJ whole genome shotgun (WGS) entry which is preliminary data.</text>
</comment>
<proteinExistence type="predicted"/>
<dbReference type="EMBL" id="JAECVW010000001">
    <property type="protein sequence ID" value="MBH8594046.1"/>
    <property type="molecule type" value="Genomic_DNA"/>
</dbReference>
<evidence type="ECO:0000313" key="2">
    <source>
        <dbReference type="Proteomes" id="UP000633619"/>
    </source>
</evidence>
<sequence>MDNEPKDIDLKHAVMVEKDYDDGTFNIYVRQGESMYIEYFCSTDCERKMLRLVELLKKERGEFYHD</sequence>
<reference evidence="1 2" key="1">
    <citation type="submission" date="2020-12" db="EMBL/GenBank/DDBJ databases">
        <title>WGS of Thermoactinomyces spp.</title>
        <authorList>
            <person name="Cheng K."/>
        </authorList>
    </citation>
    <scope>NUCLEOTIDE SEQUENCE [LARGE SCALE GENOMIC DNA]</scope>
    <source>
        <strain evidence="2">CICC 10671\DSM 43846</strain>
    </source>
</reference>
<dbReference type="AlphaFoldDB" id="A0A8I1DES2"/>
<organism evidence="1 2">
    <name type="scientific">Thermoactinomyces intermedius</name>
    <dbReference type="NCBI Taxonomy" id="2024"/>
    <lineage>
        <taxon>Bacteria</taxon>
        <taxon>Bacillati</taxon>
        <taxon>Bacillota</taxon>
        <taxon>Bacilli</taxon>
        <taxon>Bacillales</taxon>
        <taxon>Thermoactinomycetaceae</taxon>
        <taxon>Thermoactinomyces</taxon>
    </lineage>
</organism>
<name>A0A8I1DES2_THEIN</name>
<dbReference type="Proteomes" id="UP000633619">
    <property type="component" value="Unassembled WGS sequence"/>
</dbReference>